<gene>
    <name evidence="3" type="ORF">CWI32_01310</name>
</gene>
<evidence type="ECO:0008006" key="5">
    <source>
        <dbReference type="Google" id="ProtNLM"/>
    </source>
</evidence>
<dbReference type="Proteomes" id="UP000243446">
    <property type="component" value="Unassembled WGS sequence"/>
</dbReference>
<organism evidence="3 4">
    <name type="scientific">Acinetobacter pseudolwoffii</name>
    <dbReference type="NCBI Taxonomy" id="2053287"/>
    <lineage>
        <taxon>Bacteria</taxon>
        <taxon>Pseudomonadati</taxon>
        <taxon>Pseudomonadota</taxon>
        <taxon>Gammaproteobacteria</taxon>
        <taxon>Moraxellales</taxon>
        <taxon>Moraxellaceae</taxon>
        <taxon>Acinetobacter</taxon>
    </lineage>
</organism>
<dbReference type="RefSeq" id="WP_100534455.1">
    <property type="nucleotide sequence ID" value="NZ_CBDBYO010000010.1"/>
</dbReference>
<keyword evidence="1" id="KW-0812">Transmembrane</keyword>
<dbReference type="AlphaFoldDB" id="A0A2H9YUM6"/>
<protein>
    <recommendedName>
        <fullName evidence="5">VWA domain-containing protein</fullName>
    </recommendedName>
</protein>
<proteinExistence type="predicted"/>
<evidence type="ECO:0000313" key="4">
    <source>
        <dbReference type="Proteomes" id="UP000243446"/>
    </source>
</evidence>
<evidence type="ECO:0000313" key="3">
    <source>
        <dbReference type="EMBL" id="PJO76314.1"/>
    </source>
</evidence>
<name>A0A2H9YUM6_9GAMM</name>
<sequence>MKKIGLMALVSLISSLTCAGQHAFLVQNSGWMEPFYQDQNSQLKPLVNAVVQTVTQPSDTIAVAMFNQSNAVSKSPTVIYRGAGKQNISQQLSQQSIAKKSDKAYADTDFKEAVVATITGPFAKKSGIIWIFTNNKNSPNNDAATAERNKEFYELVHLDPAINKVMAYPLKMPVQGQHFNASGLMVYALAYGDQAETELNHLVQSGQMEKVFTQQPALLKPLDKEPVQLIPTGVKNSSTIHASLASDQKTLVFNLEPKDVIPELKLTADLKNKFYPYNIAATRVEAKLRLANGMQAPIQISESDIRLMTKDNTKLEFQVPIPSHLIVSPWSWEVFKAMGKAVTIPANIDVTLYEQKLSLSEDFKQNLQNLFPSDPLSDVFVAPQSIQSSTATIPVQFRLQYPLWPVVVMIAGVLLALVFGILALALSSKRKKYDVWVNGLKKQTIQLKPFSKMSVYGDSGEEIAIVKRGISDASVQVIDKKFSVILR</sequence>
<reference evidence="3 4" key="1">
    <citation type="submission" date="2017-11" db="EMBL/GenBank/DDBJ databases">
        <title>Revising the taxonomy of the Acinetobacter lwoffii group: the description of Acinetobacter pseudolwoffii sp. nov. and emended description of Acinetobacter lwoffii.</title>
        <authorList>
            <person name="Nemec A."/>
            <person name="Radolfova-Krizova L."/>
        </authorList>
    </citation>
    <scope>NUCLEOTIDE SEQUENCE [LARGE SCALE GENOMIC DNA]</scope>
    <source>
        <strain evidence="3 4">ANC 5044</strain>
    </source>
</reference>
<dbReference type="EMBL" id="PHRG01000001">
    <property type="protein sequence ID" value="PJO76314.1"/>
    <property type="molecule type" value="Genomic_DNA"/>
</dbReference>
<feature type="transmembrane region" description="Helical" evidence="1">
    <location>
        <begin position="403"/>
        <end position="426"/>
    </location>
</feature>
<evidence type="ECO:0000256" key="2">
    <source>
        <dbReference type="SAM" id="SignalP"/>
    </source>
</evidence>
<feature type="chain" id="PRO_5014110973" description="VWA domain-containing protein" evidence="2">
    <location>
        <begin position="20"/>
        <end position="487"/>
    </location>
</feature>
<comment type="caution">
    <text evidence="3">The sequence shown here is derived from an EMBL/GenBank/DDBJ whole genome shotgun (WGS) entry which is preliminary data.</text>
</comment>
<evidence type="ECO:0000256" key="1">
    <source>
        <dbReference type="SAM" id="Phobius"/>
    </source>
</evidence>
<keyword evidence="1" id="KW-0472">Membrane</keyword>
<accession>A0A2H9YUM6</accession>
<keyword evidence="1" id="KW-1133">Transmembrane helix</keyword>
<feature type="signal peptide" evidence="2">
    <location>
        <begin position="1"/>
        <end position="19"/>
    </location>
</feature>
<keyword evidence="2" id="KW-0732">Signal</keyword>
<dbReference type="GeneID" id="97177575"/>